<dbReference type="FunFam" id="2.20.25.420:FF:000001">
    <property type="entry name" value="Zinc finger protein ZPR1"/>
    <property type="match status" value="1"/>
</dbReference>
<dbReference type="NCBIfam" id="TIGR00310">
    <property type="entry name" value="ZPR1_znf"/>
    <property type="match status" value="2"/>
</dbReference>
<evidence type="ECO:0000313" key="11">
    <source>
        <dbReference type="EMBL" id="KAF2842214.1"/>
    </source>
</evidence>
<feature type="domain" description="Zinc finger ZPR1-type" evidence="10">
    <location>
        <begin position="276"/>
        <end position="442"/>
    </location>
</feature>
<evidence type="ECO:0000256" key="8">
    <source>
        <dbReference type="ARBA" id="ARBA00054139"/>
    </source>
</evidence>
<keyword evidence="4" id="KW-0677">Repeat</keyword>
<dbReference type="InterPro" id="IPR056180">
    <property type="entry name" value="ZPR1_jr_dom"/>
</dbReference>
<gene>
    <name evidence="11" type="ORF">M501DRAFT_1008195</name>
</gene>
<dbReference type="InterPro" id="IPR040141">
    <property type="entry name" value="ZPR1"/>
</dbReference>
<proteinExistence type="inferred from homology"/>
<feature type="compositionally biased region" description="Basic and acidic residues" evidence="9">
    <location>
        <begin position="467"/>
        <end position="494"/>
    </location>
</feature>
<keyword evidence="5" id="KW-0863">Zinc-finger</keyword>
<dbReference type="OrthoDB" id="308464at2759"/>
<dbReference type="PANTHER" id="PTHR10876:SF0">
    <property type="entry name" value="ZINC FINGER PROTEIN ZPR1"/>
    <property type="match status" value="1"/>
</dbReference>
<dbReference type="FunFam" id="2.60.120.1040:FF:000001">
    <property type="entry name" value="Zinc finger protein ZPR1"/>
    <property type="match status" value="1"/>
</dbReference>
<dbReference type="GO" id="GO:0008270">
    <property type="term" value="F:zinc ion binding"/>
    <property type="evidence" value="ECO:0007669"/>
    <property type="project" value="UniProtKB-KW"/>
</dbReference>
<dbReference type="InterPro" id="IPR042452">
    <property type="entry name" value="ZPR1_Znf1/2"/>
</dbReference>
<evidence type="ECO:0000256" key="1">
    <source>
        <dbReference type="ARBA" id="ARBA00004123"/>
    </source>
</evidence>
<evidence type="ECO:0000313" key="12">
    <source>
        <dbReference type="Proteomes" id="UP000799429"/>
    </source>
</evidence>
<accession>A0A9P4SGZ6</accession>
<evidence type="ECO:0000256" key="5">
    <source>
        <dbReference type="ARBA" id="ARBA00022771"/>
    </source>
</evidence>
<evidence type="ECO:0000256" key="3">
    <source>
        <dbReference type="ARBA" id="ARBA00022723"/>
    </source>
</evidence>
<evidence type="ECO:0000256" key="7">
    <source>
        <dbReference type="ARBA" id="ARBA00023242"/>
    </source>
</evidence>
<dbReference type="Proteomes" id="UP000799429">
    <property type="component" value="Unassembled WGS sequence"/>
</dbReference>
<dbReference type="SMART" id="SM00709">
    <property type="entry name" value="Zpr1"/>
    <property type="match status" value="2"/>
</dbReference>
<protein>
    <submittedName>
        <fullName evidence="11">Zf-ZPR1-domain-containing protein</fullName>
    </submittedName>
</protein>
<name>A0A9P4SGZ6_9PEZI</name>
<dbReference type="InterPro" id="IPR004457">
    <property type="entry name" value="Znf_ZPR1"/>
</dbReference>
<comment type="function">
    <text evidence="8">Acts as a protein folding chaperone for elongation factor 1-alpha.</text>
</comment>
<dbReference type="FunFam" id="2.20.25.420:FF:000002">
    <property type="entry name" value="Zinc finger protein ZPR1"/>
    <property type="match status" value="1"/>
</dbReference>
<evidence type="ECO:0000256" key="2">
    <source>
        <dbReference type="ARBA" id="ARBA00008354"/>
    </source>
</evidence>
<reference evidence="11" key="1">
    <citation type="journal article" date="2020" name="Stud. Mycol.">
        <title>101 Dothideomycetes genomes: a test case for predicting lifestyles and emergence of pathogens.</title>
        <authorList>
            <person name="Haridas S."/>
            <person name="Albert R."/>
            <person name="Binder M."/>
            <person name="Bloem J."/>
            <person name="Labutti K."/>
            <person name="Salamov A."/>
            <person name="Andreopoulos B."/>
            <person name="Baker S."/>
            <person name="Barry K."/>
            <person name="Bills G."/>
            <person name="Bluhm B."/>
            <person name="Cannon C."/>
            <person name="Castanera R."/>
            <person name="Culley D."/>
            <person name="Daum C."/>
            <person name="Ezra D."/>
            <person name="Gonzalez J."/>
            <person name="Henrissat B."/>
            <person name="Kuo A."/>
            <person name="Liang C."/>
            <person name="Lipzen A."/>
            <person name="Lutzoni F."/>
            <person name="Magnuson J."/>
            <person name="Mondo S."/>
            <person name="Nolan M."/>
            <person name="Ohm R."/>
            <person name="Pangilinan J."/>
            <person name="Park H.-J."/>
            <person name="Ramirez L."/>
            <person name="Alfaro M."/>
            <person name="Sun H."/>
            <person name="Tritt A."/>
            <person name="Yoshinaga Y."/>
            <person name="Zwiers L.-H."/>
            <person name="Turgeon B."/>
            <person name="Goodwin S."/>
            <person name="Spatafora J."/>
            <person name="Crous P."/>
            <person name="Grigoriev I."/>
        </authorList>
    </citation>
    <scope>NUCLEOTIDE SEQUENCE</scope>
    <source>
        <strain evidence="11">CBS 101060</strain>
    </source>
</reference>
<dbReference type="GO" id="GO:0005634">
    <property type="term" value="C:nucleus"/>
    <property type="evidence" value="ECO:0007669"/>
    <property type="project" value="UniProtKB-SubCell"/>
</dbReference>
<dbReference type="FunFam" id="2.60.120.1040:FF:000003">
    <property type="entry name" value="Zinc finger protein zpr1"/>
    <property type="match status" value="1"/>
</dbReference>
<evidence type="ECO:0000256" key="9">
    <source>
        <dbReference type="SAM" id="MobiDB-lite"/>
    </source>
</evidence>
<comment type="caution">
    <text evidence="11">The sequence shown here is derived from an EMBL/GenBank/DDBJ whole genome shotgun (WGS) entry which is preliminary data.</text>
</comment>
<feature type="region of interest" description="Disordered" evidence="9">
    <location>
        <begin position="465"/>
        <end position="494"/>
    </location>
</feature>
<evidence type="ECO:0000259" key="10">
    <source>
        <dbReference type="SMART" id="SM00709"/>
    </source>
</evidence>
<dbReference type="Pfam" id="PF03367">
    <property type="entry name" value="Zn_ribbon_ZPR1"/>
    <property type="match status" value="2"/>
</dbReference>
<dbReference type="Gene3D" id="2.60.120.1040">
    <property type="entry name" value="ZPR1, A/B domain"/>
    <property type="match status" value="2"/>
</dbReference>
<feature type="domain" description="Zinc finger ZPR1-type" evidence="10">
    <location>
        <begin position="42"/>
        <end position="199"/>
    </location>
</feature>
<evidence type="ECO:0000256" key="6">
    <source>
        <dbReference type="ARBA" id="ARBA00022833"/>
    </source>
</evidence>
<dbReference type="Gene3D" id="2.20.25.420">
    <property type="entry name" value="ZPR1, zinc finger domain"/>
    <property type="match status" value="2"/>
</dbReference>
<dbReference type="AlphaFoldDB" id="A0A9P4SGZ6"/>
<dbReference type="PANTHER" id="PTHR10876">
    <property type="entry name" value="ZINC FINGER PROTEIN ZPR1"/>
    <property type="match status" value="1"/>
</dbReference>
<dbReference type="InterPro" id="IPR042451">
    <property type="entry name" value="ZPR1_A/B_dom"/>
</dbReference>
<comment type="subcellular location">
    <subcellularLocation>
        <location evidence="1">Nucleus</location>
    </subcellularLocation>
</comment>
<organism evidence="11 12">
    <name type="scientific">Patellaria atrata CBS 101060</name>
    <dbReference type="NCBI Taxonomy" id="1346257"/>
    <lineage>
        <taxon>Eukaryota</taxon>
        <taxon>Fungi</taxon>
        <taxon>Dikarya</taxon>
        <taxon>Ascomycota</taxon>
        <taxon>Pezizomycotina</taxon>
        <taxon>Dothideomycetes</taxon>
        <taxon>Dothideomycetes incertae sedis</taxon>
        <taxon>Patellariales</taxon>
        <taxon>Patellariaceae</taxon>
        <taxon>Patellaria</taxon>
    </lineage>
</organism>
<sequence>MAAHHHSLALDLFEDMNRKVEEASKDFAEGDGDTKIVEEIESLCMNCHENGTTKLLLTKIPFFREIVIMSFDCPSCNFKNSEVQPAGQIQERGSKYIFKVENVQDMSRQIIKSDTCILRIEELDLEIPPGRGQLSNVEGIINMVQSDLSEKQTERKEVVPEIYEKLQIVIGSLVKMVSGENFPFTITVDDPAGNSWIEPSTSDKKGKYSHVHYARRTEQNAALGLADTTGEENGGTIRPEYHATELYPQLPANAVPTAMDQDQDEIVENQVYSFPASCPGCTKHCVTNMKMVNIPYFKQVVLMSTVCDLCGYRSNEVKTGGEVPEKGRRIALNVRNPEDLARDILKSESCAMQCPELNLNVTPGTLGGRFTTVEGLLTQVRDDLRASIFDTDDVEAVGGDSMDTGTKKKWQTFFSELTSAIEGRKVFTIILEDPLASSYVQSYTAPDPDSQLEVSDYDRTWDEEEDLGLHDIKVEDYEQPEAGEKKTEETTAER</sequence>
<keyword evidence="6" id="KW-0862">Zinc</keyword>
<keyword evidence="12" id="KW-1185">Reference proteome</keyword>
<dbReference type="Pfam" id="PF22794">
    <property type="entry name" value="jr-ZPR1"/>
    <property type="match status" value="2"/>
</dbReference>
<keyword evidence="3" id="KW-0479">Metal-binding</keyword>
<keyword evidence="7" id="KW-0539">Nucleus</keyword>
<dbReference type="EMBL" id="MU006090">
    <property type="protein sequence ID" value="KAF2842214.1"/>
    <property type="molecule type" value="Genomic_DNA"/>
</dbReference>
<evidence type="ECO:0000256" key="4">
    <source>
        <dbReference type="ARBA" id="ARBA00022737"/>
    </source>
</evidence>
<comment type="similarity">
    <text evidence="2">Belongs to the ZPR1 family.</text>
</comment>